<evidence type="ECO:0000313" key="1">
    <source>
        <dbReference type="EMBL" id="TCQ02247.1"/>
    </source>
</evidence>
<dbReference type="OrthoDB" id="1708042at2"/>
<dbReference type="Proteomes" id="UP000295504">
    <property type="component" value="Unassembled WGS sequence"/>
</dbReference>
<organism evidence="1 2">
    <name type="scientific">Serpentinicella alkaliphila</name>
    <dbReference type="NCBI Taxonomy" id="1734049"/>
    <lineage>
        <taxon>Bacteria</taxon>
        <taxon>Bacillati</taxon>
        <taxon>Bacillota</taxon>
        <taxon>Clostridia</taxon>
        <taxon>Peptostreptococcales</taxon>
        <taxon>Natronincolaceae</taxon>
        <taxon>Serpentinicella</taxon>
    </lineage>
</organism>
<keyword evidence="2" id="KW-1185">Reference proteome</keyword>
<gene>
    <name evidence="1" type="ORF">EDD79_101722</name>
</gene>
<dbReference type="RefSeq" id="WP_132848491.1">
    <property type="nucleotide sequence ID" value="NZ_CP058648.1"/>
</dbReference>
<protein>
    <submittedName>
        <fullName evidence="1">Uncharacterized protein UPF0180</fullName>
    </submittedName>
</protein>
<dbReference type="InterPro" id="IPR005370">
    <property type="entry name" value="UPF0180"/>
</dbReference>
<evidence type="ECO:0000313" key="2">
    <source>
        <dbReference type="Proteomes" id="UP000295504"/>
    </source>
</evidence>
<name>A0A4R2TIS2_9FIRM</name>
<proteinExistence type="predicted"/>
<comment type="caution">
    <text evidence="1">The sequence shown here is derived from an EMBL/GenBank/DDBJ whole genome shotgun (WGS) entry which is preliminary data.</text>
</comment>
<reference evidence="1 2" key="1">
    <citation type="submission" date="2019-03" db="EMBL/GenBank/DDBJ databases">
        <title>Genomic Encyclopedia of Type Strains, Phase IV (KMG-IV): sequencing the most valuable type-strain genomes for metagenomic binning, comparative biology and taxonomic classification.</title>
        <authorList>
            <person name="Goeker M."/>
        </authorList>
    </citation>
    <scope>NUCLEOTIDE SEQUENCE [LARGE SCALE GENOMIC DNA]</scope>
    <source>
        <strain evidence="1 2">DSM 100013</strain>
    </source>
</reference>
<sequence length="84" mass="9765">MKRVALQEGLKDIKNELEERGYEVVDFNDSRHVDAVIYLNNSNGFMNINNTQGDNSGAVIINARNRSIDDLVYIIETRRYERLF</sequence>
<dbReference type="AlphaFoldDB" id="A0A4R2TIS2"/>
<accession>A0A4R2TIS2</accession>
<dbReference type="Pfam" id="PF03698">
    <property type="entry name" value="UPF0180"/>
    <property type="match status" value="1"/>
</dbReference>
<dbReference type="EMBL" id="SLYC01000017">
    <property type="protein sequence ID" value="TCQ02247.1"/>
    <property type="molecule type" value="Genomic_DNA"/>
</dbReference>